<dbReference type="SUPFAM" id="SSF52821">
    <property type="entry name" value="Rhodanese/Cell cycle control phosphatase"/>
    <property type="match status" value="1"/>
</dbReference>
<dbReference type="AlphaFoldDB" id="A0AAV8XFT5"/>
<name>A0AAV8XFT5_9CUCU</name>
<proteinExistence type="predicted"/>
<dbReference type="SMART" id="SM00450">
    <property type="entry name" value="RHOD"/>
    <property type="match status" value="1"/>
</dbReference>
<gene>
    <name evidence="2" type="ORF">NQ318_010930</name>
</gene>
<accession>A0AAV8XFT5</accession>
<dbReference type="GO" id="GO:0003676">
    <property type="term" value="F:nucleic acid binding"/>
    <property type="evidence" value="ECO:0007669"/>
    <property type="project" value="InterPro"/>
</dbReference>
<feature type="domain" description="Rhodanese" evidence="1">
    <location>
        <begin position="16"/>
        <end position="115"/>
    </location>
</feature>
<dbReference type="InterPro" id="IPR001763">
    <property type="entry name" value="Rhodanese-like_dom"/>
</dbReference>
<evidence type="ECO:0000313" key="2">
    <source>
        <dbReference type="EMBL" id="KAJ8936903.1"/>
    </source>
</evidence>
<dbReference type="Proteomes" id="UP001162162">
    <property type="component" value="Unassembled WGS sequence"/>
</dbReference>
<evidence type="ECO:0000259" key="1">
    <source>
        <dbReference type="PROSITE" id="PS50206"/>
    </source>
</evidence>
<evidence type="ECO:0000313" key="3">
    <source>
        <dbReference type="Proteomes" id="UP001162162"/>
    </source>
</evidence>
<dbReference type="PROSITE" id="PS50206">
    <property type="entry name" value="RHODANESE_3"/>
    <property type="match status" value="1"/>
</dbReference>
<dbReference type="Gene3D" id="3.40.250.10">
    <property type="entry name" value="Rhodanese-like domain"/>
    <property type="match status" value="1"/>
</dbReference>
<dbReference type="Pfam" id="PF03184">
    <property type="entry name" value="DDE_1"/>
    <property type="match status" value="1"/>
</dbReference>
<dbReference type="EMBL" id="JAPWTK010000703">
    <property type="protein sequence ID" value="KAJ8936903.1"/>
    <property type="molecule type" value="Genomic_DNA"/>
</dbReference>
<reference evidence="2" key="1">
    <citation type="journal article" date="2023" name="Insect Mol. Biol.">
        <title>Genome sequencing provides insights into the evolution of gene families encoding plant cell wall-degrading enzymes in longhorned beetles.</title>
        <authorList>
            <person name="Shin N.R."/>
            <person name="Okamura Y."/>
            <person name="Kirsch R."/>
            <person name="Pauchet Y."/>
        </authorList>
    </citation>
    <scope>NUCLEOTIDE SEQUENCE</scope>
    <source>
        <strain evidence="2">AMC_N1</strain>
    </source>
</reference>
<dbReference type="InterPro" id="IPR004875">
    <property type="entry name" value="DDE_SF_endonuclease_dom"/>
</dbReference>
<dbReference type="PANTHER" id="PTHR44086">
    <property type="entry name" value="THIOSULFATE SULFURTRANSFERASE RDL2, MITOCHONDRIAL-RELATED"/>
    <property type="match status" value="1"/>
</dbReference>
<dbReference type="PANTHER" id="PTHR44086:SF10">
    <property type="entry name" value="THIOSULFATE SULFURTRANSFERASE_RHODANESE-LIKE DOMAIN-CONTAINING PROTEIN 3"/>
    <property type="match status" value="1"/>
</dbReference>
<comment type="caution">
    <text evidence="2">The sequence shown here is derived from an EMBL/GenBank/DDBJ whole genome shotgun (WGS) entry which is preliminary data.</text>
</comment>
<protein>
    <recommendedName>
        <fullName evidence="1">Rhodanese domain-containing protein</fullName>
    </recommendedName>
</protein>
<keyword evidence="3" id="KW-1185">Reference proteome</keyword>
<sequence>MGDRVVTFEEMEKFANSKDVLIIDVREPDEVNSTGKIGDSIHIPLGELENALKSLDEEEFKNKYHVPRSLPDFPIVFSCKLGGRAEKAMKIVLGHGFSKFILILDNAPAHPSSTELNEIDAQFFVVYLAPNVTSLIQPMDQGVISALKRRYKTMFLNELLAKEF</sequence>
<organism evidence="2 3">
    <name type="scientific">Aromia moschata</name>
    <dbReference type="NCBI Taxonomy" id="1265417"/>
    <lineage>
        <taxon>Eukaryota</taxon>
        <taxon>Metazoa</taxon>
        <taxon>Ecdysozoa</taxon>
        <taxon>Arthropoda</taxon>
        <taxon>Hexapoda</taxon>
        <taxon>Insecta</taxon>
        <taxon>Pterygota</taxon>
        <taxon>Neoptera</taxon>
        <taxon>Endopterygota</taxon>
        <taxon>Coleoptera</taxon>
        <taxon>Polyphaga</taxon>
        <taxon>Cucujiformia</taxon>
        <taxon>Chrysomeloidea</taxon>
        <taxon>Cerambycidae</taxon>
        <taxon>Cerambycinae</taxon>
        <taxon>Callichromatini</taxon>
        <taxon>Aromia</taxon>
    </lineage>
</organism>
<dbReference type="InterPro" id="IPR036873">
    <property type="entry name" value="Rhodanese-like_dom_sf"/>
</dbReference>